<dbReference type="Proteomes" id="UP001172778">
    <property type="component" value="Unassembled WGS sequence"/>
</dbReference>
<evidence type="ECO:0000313" key="2">
    <source>
        <dbReference type="Proteomes" id="UP001172778"/>
    </source>
</evidence>
<dbReference type="InterPro" id="IPR058595">
    <property type="entry name" value="Avidin-like"/>
</dbReference>
<evidence type="ECO:0008006" key="3">
    <source>
        <dbReference type="Google" id="ProtNLM"/>
    </source>
</evidence>
<protein>
    <recommendedName>
        <fullName evidence="3">N-acetylglutamate synthase</fullName>
    </recommendedName>
</protein>
<keyword evidence="2" id="KW-1185">Reference proteome</keyword>
<reference evidence="1" key="1">
    <citation type="submission" date="2023-03" db="EMBL/GenBank/DDBJ databases">
        <title>Chitinimonas shenzhenensis gen. nov., sp. nov., a novel member of family Burkholderiaceae isolated from activated sludge collected in Shen Zhen, China.</title>
        <authorList>
            <person name="Wang X."/>
        </authorList>
    </citation>
    <scope>NUCLEOTIDE SEQUENCE</scope>
    <source>
        <strain evidence="1">DQS-5</strain>
    </source>
</reference>
<name>A0ABT7E156_9NEIS</name>
<proteinExistence type="predicted"/>
<dbReference type="Pfam" id="PF26421">
    <property type="entry name" value="Avidin_like"/>
    <property type="match status" value="1"/>
</dbReference>
<evidence type="ECO:0000313" key="1">
    <source>
        <dbReference type="EMBL" id="MDK2126052.1"/>
    </source>
</evidence>
<sequence>MKFSLDGKTFRSVANSDNGEVSPATYFTFRQQGNIVSADYSGGKIVTGHLLAVMTENGELNMRYHHLNQEGAFMLGQCHSTPVLLPDGRLKYLENWQWLSGDMSSGYSEMEEVPQTA</sequence>
<dbReference type="RefSeq" id="WP_284102367.1">
    <property type="nucleotide sequence ID" value="NZ_JARRAF010000030.1"/>
</dbReference>
<dbReference type="EMBL" id="JARRAF010000030">
    <property type="protein sequence ID" value="MDK2126052.1"/>
    <property type="molecule type" value="Genomic_DNA"/>
</dbReference>
<organism evidence="1 2">
    <name type="scientific">Parachitinimonas caeni</name>
    <dbReference type="NCBI Taxonomy" id="3031301"/>
    <lineage>
        <taxon>Bacteria</taxon>
        <taxon>Pseudomonadati</taxon>
        <taxon>Pseudomonadota</taxon>
        <taxon>Betaproteobacteria</taxon>
        <taxon>Neisseriales</taxon>
        <taxon>Chitinibacteraceae</taxon>
        <taxon>Parachitinimonas</taxon>
    </lineage>
</organism>
<accession>A0ABT7E156</accession>
<gene>
    <name evidence="1" type="ORF">PZA18_18575</name>
</gene>
<comment type="caution">
    <text evidence="1">The sequence shown here is derived from an EMBL/GenBank/DDBJ whole genome shotgun (WGS) entry which is preliminary data.</text>
</comment>